<keyword evidence="1" id="KW-0479">Metal-binding</keyword>
<dbReference type="InterPro" id="IPR036236">
    <property type="entry name" value="Znf_C2H2_sf"/>
</dbReference>
<dbReference type="PROSITE" id="PS50157">
    <property type="entry name" value="ZINC_FINGER_C2H2_2"/>
    <property type="match status" value="4"/>
</dbReference>
<dbReference type="Pfam" id="PF13912">
    <property type="entry name" value="zf-C2H2_6"/>
    <property type="match status" value="1"/>
</dbReference>
<feature type="region of interest" description="Disordered" evidence="7">
    <location>
        <begin position="8"/>
        <end position="33"/>
    </location>
</feature>
<dbReference type="AlphaFoldDB" id="A0AAN8JEH4"/>
<accession>A0AAN8JEH4</accession>
<dbReference type="GO" id="GO:0008270">
    <property type="term" value="F:zinc ion binding"/>
    <property type="evidence" value="ECO:0007669"/>
    <property type="project" value="UniProtKB-KW"/>
</dbReference>
<comment type="caution">
    <text evidence="9">The sequence shown here is derived from an EMBL/GenBank/DDBJ whole genome shotgun (WGS) entry which is preliminary data.</text>
</comment>
<dbReference type="InterPro" id="IPR013087">
    <property type="entry name" value="Znf_C2H2_type"/>
</dbReference>
<dbReference type="PROSITE" id="PS00028">
    <property type="entry name" value="ZINC_FINGER_C2H2_1"/>
    <property type="match status" value="3"/>
</dbReference>
<dbReference type="Gene3D" id="3.30.160.60">
    <property type="entry name" value="Classic Zinc Finger"/>
    <property type="match status" value="4"/>
</dbReference>
<dbReference type="GO" id="GO:0000981">
    <property type="term" value="F:DNA-binding transcription factor activity, RNA polymerase II-specific"/>
    <property type="evidence" value="ECO:0007669"/>
    <property type="project" value="TreeGrafter"/>
</dbReference>
<keyword evidence="3 6" id="KW-0863">Zinc-finger</keyword>
<dbReference type="PANTHER" id="PTHR23235">
    <property type="entry name" value="KRUEPPEL-LIKE TRANSCRIPTION FACTOR"/>
    <property type="match status" value="1"/>
</dbReference>
<keyword evidence="10" id="KW-1185">Reference proteome</keyword>
<sequence length="327" mass="37225">MSLYLGAKNFPIHNGTEKDENDDSGNENDSNVDDEYDDFVVMCPSCCQIFSNESERLQHDFDNCKEPVRKSLKLSATQDSAKSSDEVMHESKIKKETNHTEFTDDVLSLQSEYGMMNNVNDDEYNGDAVYKNNKSKSNGFNSEDIDYLPSYIKNHVSSSFSVNRRMKEEFQDNYFHFKKNELQKKGKNAIVKVKDESTTSIITSGSSIKTKSATYPCDLCGREFVNLQGLSHHKVTHSGSKPYSCSCGRSYTTSGNLKAHQRTHSGIKPYSCEHCSKKFTTKQGWIYHKTLHTGHKPFKCDECGKAYSYDVALNAHKKMHDRLRDNL</sequence>
<evidence type="ECO:0000256" key="5">
    <source>
        <dbReference type="ARBA" id="ARBA00023242"/>
    </source>
</evidence>
<dbReference type="Proteomes" id="UP001347796">
    <property type="component" value="Unassembled WGS sequence"/>
</dbReference>
<evidence type="ECO:0000256" key="1">
    <source>
        <dbReference type="ARBA" id="ARBA00022723"/>
    </source>
</evidence>
<dbReference type="SMART" id="SM00355">
    <property type="entry name" value="ZnF_C2H2"/>
    <property type="match status" value="4"/>
</dbReference>
<keyword evidence="5" id="KW-0539">Nucleus</keyword>
<reference evidence="9 10" key="1">
    <citation type="submission" date="2024-01" db="EMBL/GenBank/DDBJ databases">
        <title>The genome of the rayed Mediterranean limpet Patella caerulea (Linnaeus, 1758).</title>
        <authorList>
            <person name="Anh-Thu Weber A."/>
            <person name="Halstead-Nussloch G."/>
        </authorList>
    </citation>
    <scope>NUCLEOTIDE SEQUENCE [LARGE SCALE GENOMIC DNA]</scope>
    <source>
        <strain evidence="9">AATW-2023a</strain>
        <tissue evidence="9">Whole specimen</tissue>
    </source>
</reference>
<evidence type="ECO:0000256" key="4">
    <source>
        <dbReference type="ARBA" id="ARBA00022833"/>
    </source>
</evidence>
<organism evidence="9 10">
    <name type="scientific">Patella caerulea</name>
    <name type="common">Rayed Mediterranean limpet</name>
    <dbReference type="NCBI Taxonomy" id="87958"/>
    <lineage>
        <taxon>Eukaryota</taxon>
        <taxon>Metazoa</taxon>
        <taxon>Spiralia</taxon>
        <taxon>Lophotrochozoa</taxon>
        <taxon>Mollusca</taxon>
        <taxon>Gastropoda</taxon>
        <taxon>Patellogastropoda</taxon>
        <taxon>Patelloidea</taxon>
        <taxon>Patellidae</taxon>
        <taxon>Patella</taxon>
    </lineage>
</organism>
<dbReference type="FunFam" id="3.30.160.60:FF:000016">
    <property type="entry name" value="zinc finger protein 37 homolog"/>
    <property type="match status" value="1"/>
</dbReference>
<dbReference type="EMBL" id="JAZGQO010000011">
    <property type="protein sequence ID" value="KAK6173074.1"/>
    <property type="molecule type" value="Genomic_DNA"/>
</dbReference>
<evidence type="ECO:0000313" key="10">
    <source>
        <dbReference type="Proteomes" id="UP001347796"/>
    </source>
</evidence>
<dbReference type="GO" id="GO:0000978">
    <property type="term" value="F:RNA polymerase II cis-regulatory region sequence-specific DNA binding"/>
    <property type="evidence" value="ECO:0007669"/>
    <property type="project" value="TreeGrafter"/>
</dbReference>
<evidence type="ECO:0000256" key="6">
    <source>
        <dbReference type="PROSITE-ProRule" id="PRU00042"/>
    </source>
</evidence>
<keyword evidence="2" id="KW-0677">Repeat</keyword>
<evidence type="ECO:0000256" key="2">
    <source>
        <dbReference type="ARBA" id="ARBA00022737"/>
    </source>
</evidence>
<evidence type="ECO:0000256" key="3">
    <source>
        <dbReference type="ARBA" id="ARBA00022771"/>
    </source>
</evidence>
<keyword evidence="4" id="KW-0862">Zinc</keyword>
<feature type="compositionally biased region" description="Acidic residues" evidence="7">
    <location>
        <begin position="19"/>
        <end position="33"/>
    </location>
</feature>
<dbReference type="SUPFAM" id="SSF57667">
    <property type="entry name" value="beta-beta-alpha zinc fingers"/>
    <property type="match status" value="2"/>
</dbReference>
<evidence type="ECO:0000259" key="8">
    <source>
        <dbReference type="PROSITE" id="PS50157"/>
    </source>
</evidence>
<evidence type="ECO:0000256" key="7">
    <source>
        <dbReference type="SAM" id="MobiDB-lite"/>
    </source>
</evidence>
<evidence type="ECO:0000313" key="9">
    <source>
        <dbReference type="EMBL" id="KAK6173074.1"/>
    </source>
</evidence>
<feature type="domain" description="C2H2-type" evidence="8">
    <location>
        <begin position="270"/>
        <end position="297"/>
    </location>
</feature>
<dbReference type="Pfam" id="PF13894">
    <property type="entry name" value="zf-C2H2_4"/>
    <property type="match status" value="1"/>
</dbReference>
<proteinExistence type="predicted"/>
<feature type="domain" description="C2H2-type" evidence="8">
    <location>
        <begin position="298"/>
        <end position="325"/>
    </location>
</feature>
<dbReference type="Pfam" id="PF00096">
    <property type="entry name" value="zf-C2H2"/>
    <property type="match status" value="1"/>
</dbReference>
<gene>
    <name evidence="9" type="ORF">SNE40_016603</name>
</gene>
<feature type="domain" description="C2H2-type" evidence="8">
    <location>
        <begin position="215"/>
        <end position="242"/>
    </location>
</feature>
<feature type="domain" description="C2H2-type" evidence="8">
    <location>
        <begin position="243"/>
        <end position="269"/>
    </location>
</feature>
<dbReference type="FunFam" id="3.30.160.60:FF:002343">
    <property type="entry name" value="Zinc finger protein 33A"/>
    <property type="match status" value="1"/>
</dbReference>
<name>A0AAN8JEH4_PATCE</name>
<protein>
    <recommendedName>
        <fullName evidence="8">C2H2-type domain-containing protein</fullName>
    </recommendedName>
</protein>
<dbReference type="PANTHER" id="PTHR23235:SF142">
    <property type="entry name" value="ZINC FINGER PROTEIN 384"/>
    <property type="match status" value="1"/>
</dbReference>